<keyword evidence="1 3" id="KW-0396">Initiation factor</keyword>
<dbReference type="InterPro" id="IPR002769">
    <property type="entry name" value="eIF6"/>
</dbReference>
<dbReference type="AlphaFoldDB" id="A0A484IA69"/>
<comment type="function">
    <text evidence="3">Binds to the 50S ribosomal subunit and prevents its association with the 30S ribosomal subunit to form the 70S initiation complex.</text>
</comment>
<dbReference type="HAMAP" id="MF_00032">
    <property type="entry name" value="eIF_6"/>
    <property type="match status" value="1"/>
</dbReference>
<dbReference type="NCBIfam" id="TIGR00323">
    <property type="entry name" value="eIF-6"/>
    <property type="match status" value="1"/>
</dbReference>
<dbReference type="GeneID" id="39421129"/>
<accession>A0A484IA69</accession>
<keyword evidence="5" id="KW-1185">Reference proteome</keyword>
<evidence type="ECO:0000313" key="5">
    <source>
        <dbReference type="Proteomes" id="UP000294299"/>
    </source>
</evidence>
<protein>
    <recommendedName>
        <fullName evidence="3">Translation initiation factor 6</fullName>
        <shortName evidence="3">aIF-6</shortName>
    </recommendedName>
</protein>
<keyword evidence="2 3" id="KW-0648">Protein biosynthesis</keyword>
<comment type="similarity">
    <text evidence="3">Belongs to the eIF-6 family.</text>
</comment>
<evidence type="ECO:0000256" key="2">
    <source>
        <dbReference type="ARBA" id="ARBA00022917"/>
    </source>
</evidence>
<dbReference type="EMBL" id="LR216287">
    <property type="protein sequence ID" value="VFJ14143.1"/>
    <property type="molecule type" value="Genomic_DNA"/>
</dbReference>
<dbReference type="SMART" id="SM00654">
    <property type="entry name" value="eIF6"/>
    <property type="match status" value="1"/>
</dbReference>
<dbReference type="Proteomes" id="UP000294299">
    <property type="component" value="Chromosome NFRAN"/>
</dbReference>
<dbReference type="PANTHER" id="PTHR10784">
    <property type="entry name" value="TRANSLATION INITIATION FACTOR 6"/>
    <property type="match status" value="1"/>
</dbReference>
<proteinExistence type="inferred from homology"/>
<organism evidence="4 5">
    <name type="scientific">Candidatus Nitrosocosmicus franklandianus</name>
    <dbReference type="NCBI Taxonomy" id="1798806"/>
    <lineage>
        <taxon>Archaea</taxon>
        <taxon>Nitrososphaerota</taxon>
        <taxon>Nitrososphaeria</taxon>
        <taxon>Nitrososphaerales</taxon>
        <taxon>Nitrososphaeraceae</taxon>
        <taxon>Candidatus Nitrosocosmicus</taxon>
    </lineage>
</organism>
<evidence type="ECO:0000313" key="4">
    <source>
        <dbReference type="EMBL" id="VFJ14143.1"/>
    </source>
</evidence>
<dbReference type="Pfam" id="PF01912">
    <property type="entry name" value="eIF-6"/>
    <property type="match status" value="1"/>
</dbReference>
<name>A0A484IA69_9ARCH</name>
<evidence type="ECO:0000256" key="1">
    <source>
        <dbReference type="ARBA" id="ARBA00022540"/>
    </source>
</evidence>
<dbReference type="RefSeq" id="WP_134484347.1">
    <property type="nucleotide sequence ID" value="NZ_LR216287.1"/>
</dbReference>
<evidence type="ECO:0000256" key="3">
    <source>
        <dbReference type="HAMAP-Rule" id="MF_00032"/>
    </source>
</evidence>
<dbReference type="GO" id="GO:0003743">
    <property type="term" value="F:translation initiation factor activity"/>
    <property type="evidence" value="ECO:0007669"/>
    <property type="project" value="UniProtKB-UniRule"/>
</dbReference>
<gene>
    <name evidence="4" type="primary">eif</name>
    <name evidence="3" type="synonym">eif6</name>
    <name evidence="4" type="ORF">NFRAN_1821</name>
</gene>
<dbReference type="OrthoDB" id="33582at2157"/>
<sequence length="221" mass="23903">MGIFRYDLYKSPNVGIFAKSNDKLVLLPHGYAETKIKKITEILDVEPLFVSIAGNRIIGPMVVLNNNGMILPSTASDDELVYLKRLTGLNVTKLDSKYTAVGNLISSNDKGAIVSPLFKNELDKQISDVLGVEVHTMSIADLNQTGSIVVSTNNGAAVHPRATEEEVEIISSVLKVEVEPLTINGGIPYLSSGMIWNSKSLIVGSLTTGPELIMLSRAFKM</sequence>
<reference evidence="4 5" key="1">
    <citation type="submission" date="2019-02" db="EMBL/GenBank/DDBJ databases">
        <authorList>
            <person name="Lehtovirta-Morley E L."/>
        </authorList>
    </citation>
    <scope>NUCLEOTIDE SEQUENCE [LARGE SCALE GENOMIC DNA]</scope>
    <source>
        <strain evidence="4">NFRAN1</strain>
    </source>
</reference>
<dbReference type="GO" id="GO:0043022">
    <property type="term" value="F:ribosome binding"/>
    <property type="evidence" value="ECO:0007669"/>
    <property type="project" value="InterPro"/>
</dbReference>
<dbReference type="KEGG" id="nfn:NFRAN_1821"/>
<dbReference type="Gene3D" id="3.75.10.10">
    <property type="entry name" value="L-arginine/glycine Amidinotransferase, Chain A"/>
    <property type="match status" value="1"/>
</dbReference>
<dbReference type="SUPFAM" id="SSF55909">
    <property type="entry name" value="Pentein"/>
    <property type="match status" value="1"/>
</dbReference>
<dbReference type="GO" id="GO:0042256">
    <property type="term" value="P:cytosolic ribosome assembly"/>
    <property type="evidence" value="ECO:0007669"/>
    <property type="project" value="InterPro"/>
</dbReference>